<evidence type="ECO:0000313" key="3">
    <source>
        <dbReference type="Proteomes" id="UP000789759"/>
    </source>
</evidence>
<evidence type="ECO:0000256" key="1">
    <source>
        <dbReference type="SAM" id="MobiDB-lite"/>
    </source>
</evidence>
<comment type="caution">
    <text evidence="2">The sequence shown here is derived from an EMBL/GenBank/DDBJ whole genome shotgun (WGS) entry which is preliminary data.</text>
</comment>
<proteinExistence type="predicted"/>
<gene>
    <name evidence="2" type="ORF">CPELLU_LOCUS21562</name>
</gene>
<name>A0A9N9KIE2_9GLOM</name>
<feature type="region of interest" description="Disordered" evidence="1">
    <location>
        <begin position="20"/>
        <end position="46"/>
    </location>
</feature>
<feature type="non-terminal residue" evidence="2">
    <location>
        <position position="1"/>
    </location>
</feature>
<feature type="non-terminal residue" evidence="2">
    <location>
        <position position="46"/>
    </location>
</feature>
<evidence type="ECO:0000313" key="2">
    <source>
        <dbReference type="EMBL" id="CAG8837469.1"/>
    </source>
</evidence>
<dbReference type="Proteomes" id="UP000789759">
    <property type="component" value="Unassembled WGS sequence"/>
</dbReference>
<dbReference type="EMBL" id="CAJVQA010081575">
    <property type="protein sequence ID" value="CAG8837469.1"/>
    <property type="molecule type" value="Genomic_DNA"/>
</dbReference>
<organism evidence="2 3">
    <name type="scientific">Cetraspora pellucida</name>
    <dbReference type="NCBI Taxonomy" id="1433469"/>
    <lineage>
        <taxon>Eukaryota</taxon>
        <taxon>Fungi</taxon>
        <taxon>Fungi incertae sedis</taxon>
        <taxon>Mucoromycota</taxon>
        <taxon>Glomeromycotina</taxon>
        <taxon>Glomeromycetes</taxon>
        <taxon>Diversisporales</taxon>
        <taxon>Gigasporaceae</taxon>
        <taxon>Cetraspora</taxon>
    </lineage>
</organism>
<reference evidence="2" key="1">
    <citation type="submission" date="2021-06" db="EMBL/GenBank/DDBJ databases">
        <authorList>
            <person name="Kallberg Y."/>
            <person name="Tangrot J."/>
            <person name="Rosling A."/>
        </authorList>
    </citation>
    <scope>NUCLEOTIDE SEQUENCE</scope>
    <source>
        <strain evidence="2">FL966</strain>
    </source>
</reference>
<sequence length="46" mass="5069">SNNLKPISFAEYNNKASLTSSLSNTTSISKKGNNKINKQQNKLLDN</sequence>
<accession>A0A9N9KIE2</accession>
<keyword evidence="3" id="KW-1185">Reference proteome</keyword>
<dbReference type="AlphaFoldDB" id="A0A9N9KIE2"/>
<protein>
    <submittedName>
        <fullName evidence="2">21532_t:CDS:1</fullName>
    </submittedName>
</protein>